<dbReference type="eggNOG" id="ENOG502S6JC">
    <property type="taxonomic scope" value="Eukaryota"/>
</dbReference>
<dbReference type="HOGENOM" id="CLU_467028_0_0_1"/>
<evidence type="ECO:0000313" key="10">
    <source>
        <dbReference type="EMBL" id="EFQ93030.1"/>
    </source>
</evidence>
<dbReference type="KEGG" id="pte:PTT_09705"/>
<feature type="region of interest" description="Disordered" evidence="8">
    <location>
        <begin position="332"/>
        <end position="357"/>
    </location>
</feature>
<dbReference type="FunFam" id="2.60.40.200:FF:000007">
    <property type="entry name" value="Cell surface Cu-only superoxide dismutase 5"/>
    <property type="match status" value="1"/>
</dbReference>
<protein>
    <recommendedName>
        <fullName evidence="4">superoxide dismutase</fullName>
        <ecNumber evidence="4">1.15.1.1</ecNumber>
    </recommendedName>
</protein>
<organism evidence="11">
    <name type="scientific">Pyrenophora teres f. teres (strain 0-1)</name>
    <name type="common">Barley net blotch fungus</name>
    <name type="synonym">Drechslera teres f. teres</name>
    <dbReference type="NCBI Taxonomy" id="861557"/>
    <lineage>
        <taxon>Eukaryota</taxon>
        <taxon>Fungi</taxon>
        <taxon>Dikarya</taxon>
        <taxon>Ascomycota</taxon>
        <taxon>Pezizomycotina</taxon>
        <taxon>Dothideomycetes</taxon>
        <taxon>Pleosporomycetidae</taxon>
        <taxon>Pleosporales</taxon>
        <taxon>Pleosporineae</taxon>
        <taxon>Pleosporaceae</taxon>
        <taxon>Pyrenophora</taxon>
    </lineage>
</organism>
<dbReference type="InterPro" id="IPR012535">
    <property type="entry name" value="Cell_div_Cdc14"/>
</dbReference>
<dbReference type="OrthoDB" id="5357220at2759"/>
<keyword evidence="5" id="KW-0964">Secreted</keyword>
<comment type="similarity">
    <text evidence="3">Belongs to the Cu-Zn superoxide dismutase family.</text>
</comment>
<evidence type="ECO:0000256" key="9">
    <source>
        <dbReference type="SAM" id="SignalP"/>
    </source>
</evidence>
<feature type="signal peptide" evidence="9">
    <location>
        <begin position="1"/>
        <end position="18"/>
    </location>
</feature>
<dbReference type="Pfam" id="PF08045">
    <property type="entry name" value="CDC14"/>
    <property type="match status" value="1"/>
</dbReference>
<gene>
    <name evidence="10" type="ORF">PTT_09705</name>
</gene>
<dbReference type="GO" id="GO:0004784">
    <property type="term" value="F:superoxide dismutase activity"/>
    <property type="evidence" value="ECO:0007669"/>
    <property type="project" value="UniProtKB-EC"/>
</dbReference>
<evidence type="ECO:0000256" key="2">
    <source>
        <dbReference type="ARBA" id="ARBA00004613"/>
    </source>
</evidence>
<name>E3RML5_PYRTT</name>
<dbReference type="SUPFAM" id="SSF49329">
    <property type="entry name" value="Cu,Zn superoxide dismutase-like"/>
    <property type="match status" value="1"/>
</dbReference>
<evidence type="ECO:0000256" key="5">
    <source>
        <dbReference type="ARBA" id="ARBA00022525"/>
    </source>
</evidence>
<dbReference type="Proteomes" id="UP000001067">
    <property type="component" value="Unassembled WGS sequence"/>
</dbReference>
<evidence type="ECO:0000313" key="11">
    <source>
        <dbReference type="Proteomes" id="UP000001067"/>
    </source>
</evidence>
<dbReference type="STRING" id="861557.E3RML5"/>
<evidence type="ECO:0000256" key="6">
    <source>
        <dbReference type="ARBA" id="ARBA00022862"/>
    </source>
</evidence>
<evidence type="ECO:0000256" key="8">
    <source>
        <dbReference type="SAM" id="MobiDB-lite"/>
    </source>
</evidence>
<comment type="catalytic activity">
    <reaction evidence="7">
        <text>2 superoxide + 2 H(+) = H2O2 + O2</text>
        <dbReference type="Rhea" id="RHEA:20696"/>
        <dbReference type="ChEBI" id="CHEBI:15378"/>
        <dbReference type="ChEBI" id="CHEBI:15379"/>
        <dbReference type="ChEBI" id="CHEBI:16240"/>
        <dbReference type="ChEBI" id="CHEBI:18421"/>
        <dbReference type="EC" id="1.15.1.1"/>
    </reaction>
</comment>
<accession>E3RML5</accession>
<keyword evidence="11" id="KW-1185">Reference proteome</keyword>
<keyword evidence="9" id="KW-0732">Signal</keyword>
<feature type="chain" id="PRO_5003181379" description="superoxide dismutase" evidence="9">
    <location>
        <begin position="19"/>
        <end position="584"/>
    </location>
</feature>
<evidence type="ECO:0000256" key="4">
    <source>
        <dbReference type="ARBA" id="ARBA00012682"/>
    </source>
</evidence>
<comment type="subcellular location">
    <subcellularLocation>
        <location evidence="1">Cell envelope</location>
    </subcellularLocation>
    <subcellularLocation>
        <location evidence="2">Secreted</location>
    </subcellularLocation>
</comment>
<dbReference type="InterPro" id="IPR036423">
    <property type="entry name" value="SOD-like_Cu/Zn_dom_sf"/>
</dbReference>
<dbReference type="GO" id="GO:0046872">
    <property type="term" value="F:metal ion binding"/>
    <property type="evidence" value="ECO:0007669"/>
    <property type="project" value="InterPro"/>
</dbReference>
<feature type="region of interest" description="Disordered" evidence="8">
    <location>
        <begin position="531"/>
        <end position="556"/>
    </location>
</feature>
<evidence type="ECO:0000256" key="7">
    <source>
        <dbReference type="ARBA" id="ARBA00049204"/>
    </source>
</evidence>
<dbReference type="GO" id="GO:0005576">
    <property type="term" value="C:extracellular region"/>
    <property type="evidence" value="ECO:0007669"/>
    <property type="project" value="UniProtKB-SubCell"/>
</dbReference>
<dbReference type="Gene3D" id="2.60.40.200">
    <property type="entry name" value="Superoxide dismutase, copper/zinc binding domain"/>
    <property type="match status" value="1"/>
</dbReference>
<dbReference type="PANTHER" id="PTHR34065:SF1">
    <property type="entry name" value="CELL DIVISION CONTROL PROTEIN 14"/>
    <property type="match status" value="1"/>
</dbReference>
<reference evidence="10 11" key="1">
    <citation type="journal article" date="2010" name="Genome Biol.">
        <title>A first genome assembly of the barley fungal pathogen Pyrenophora teres f. teres.</title>
        <authorList>
            <person name="Ellwood S.R."/>
            <person name="Liu Z."/>
            <person name="Syme R.A."/>
            <person name="Lai Z."/>
            <person name="Hane J.K."/>
            <person name="Keiper F."/>
            <person name="Moffat C.S."/>
            <person name="Oliver R.P."/>
            <person name="Friesen T.L."/>
        </authorList>
    </citation>
    <scope>NUCLEOTIDE SEQUENCE [LARGE SCALE GENOMIC DNA]</scope>
    <source>
        <strain evidence="10 11">0-1</strain>
    </source>
</reference>
<dbReference type="EC" id="1.15.1.1" evidence="4"/>
<keyword evidence="6" id="KW-0049">Antioxidant</keyword>
<dbReference type="PANTHER" id="PTHR34065">
    <property type="entry name" value="CELL DIVISION CONTROL PROTEIN 14"/>
    <property type="match status" value="1"/>
</dbReference>
<sequence>MMLSKSLPLLALGALAYAQSQVQEGAPASVLLAAAKSGVIPATPTATPFTGVDTIQGAIVSPLPPAPGYLPGETGGLLGTATASTNQPVSTYLAVLPQVQYNPFVDSIVSGSIQAVGGPQGVSFTVNLTNLPSQAQYGPFNWHIHALPVPENGNCTATMGHLDPTNRGELVMCDPSQPATCQVGDLAGKHGGKIMTNGSFATSFVDPYLSVQMESPGFFGGLAFVLHTGNTTRITCANFEAVNGNATASVPSPTGSGTMPEFTGAAGKLEGSIAVLSFLAVVTISSRPIATLSKMEALLSLAFDNIASKDTQKIRKGLRQIEGMLAQICLSSGKPKPSAPGHRRNASAVNLGEQQQSMPKKLGQLSEDLAFREFFRLQEGFEWNVATRVADCLDRLLGMGSSKDGQNDILILSSLSNLQGLLLLHPPSRIIFGREVYMNLLLDLLDPYNCPAIQSQALLVLVTALVANPQNTRIFEHMDGLLTVTSLFKDEETTQNVKVKLLEFLYFYLMPEVPITGPQRSPSKLANAFERRGSTATGDEGRGATRKNTRSQEEKQHMLGRYLSNVDALVEDLQESAPFTSVAC</sequence>
<proteinExistence type="inferred from homology"/>
<feature type="compositionally biased region" description="Basic and acidic residues" evidence="8">
    <location>
        <begin position="531"/>
        <end position="543"/>
    </location>
</feature>
<dbReference type="EMBL" id="GL534020">
    <property type="protein sequence ID" value="EFQ93030.1"/>
    <property type="molecule type" value="Genomic_DNA"/>
</dbReference>
<evidence type="ECO:0000256" key="1">
    <source>
        <dbReference type="ARBA" id="ARBA00004196"/>
    </source>
</evidence>
<evidence type="ECO:0000256" key="3">
    <source>
        <dbReference type="ARBA" id="ARBA00010457"/>
    </source>
</evidence>
<dbReference type="AlphaFoldDB" id="E3RML5"/>